<dbReference type="EMBL" id="JAMZFT010000002">
    <property type="protein sequence ID" value="MCP1336358.1"/>
    <property type="molecule type" value="Genomic_DNA"/>
</dbReference>
<evidence type="ECO:0000256" key="1">
    <source>
        <dbReference type="SAM" id="MobiDB-lite"/>
    </source>
</evidence>
<sequence length="63" mass="7269">MTQNERHGASGERTPHRAERSGKEELIARQLRQVYGQVADEPIPERFLDLLKQIEEQEGRAGR</sequence>
<reference evidence="3" key="1">
    <citation type="submission" date="2022-06" db="EMBL/GenBank/DDBJ databases">
        <title>Isolation and Genomics of Futiania mangrovii gen. nov., sp. nov., a Rare and Metabolically-versatile member in the Class Alphaproteobacteria.</title>
        <authorList>
            <person name="Liu L."/>
            <person name="Huang W.-C."/>
            <person name="Pan J."/>
            <person name="Li J."/>
            <person name="Huang Y."/>
            <person name="Du H."/>
            <person name="Liu Y."/>
            <person name="Li M."/>
        </authorList>
    </citation>
    <scope>NUCLEOTIDE SEQUENCE</scope>
    <source>
        <strain evidence="3">FT118</strain>
    </source>
</reference>
<comment type="caution">
    <text evidence="3">The sequence shown here is derived from an EMBL/GenBank/DDBJ whole genome shotgun (WGS) entry which is preliminary data.</text>
</comment>
<evidence type="ECO:0000313" key="4">
    <source>
        <dbReference type="Proteomes" id="UP001055804"/>
    </source>
</evidence>
<keyword evidence="4" id="KW-1185">Reference proteome</keyword>
<accession>A0A9J6PDD5</accession>
<name>A0A9J6PDD5_9PROT</name>
<proteinExistence type="predicted"/>
<feature type="region of interest" description="Disordered" evidence="1">
    <location>
        <begin position="1"/>
        <end position="25"/>
    </location>
</feature>
<gene>
    <name evidence="3" type="ORF">NJQ99_08075</name>
</gene>
<protein>
    <recommendedName>
        <fullName evidence="2">Anti-sigma factor NepR domain-containing protein</fullName>
    </recommendedName>
</protein>
<dbReference type="Pfam" id="PF18557">
    <property type="entry name" value="NepR"/>
    <property type="match status" value="1"/>
</dbReference>
<dbReference type="AlphaFoldDB" id="A0A9J6PDD5"/>
<evidence type="ECO:0000313" key="3">
    <source>
        <dbReference type="EMBL" id="MCP1336358.1"/>
    </source>
</evidence>
<organism evidence="3 4">
    <name type="scientific">Futiania mangrovi</name>
    <dbReference type="NCBI Taxonomy" id="2959716"/>
    <lineage>
        <taxon>Bacteria</taxon>
        <taxon>Pseudomonadati</taxon>
        <taxon>Pseudomonadota</taxon>
        <taxon>Alphaproteobacteria</taxon>
        <taxon>Futianiales</taxon>
        <taxon>Futianiaceae</taxon>
        <taxon>Futiania</taxon>
    </lineage>
</organism>
<feature type="domain" description="Anti-sigma factor NepR" evidence="2">
    <location>
        <begin position="26"/>
        <end position="58"/>
    </location>
</feature>
<evidence type="ECO:0000259" key="2">
    <source>
        <dbReference type="Pfam" id="PF18557"/>
    </source>
</evidence>
<dbReference type="InterPro" id="IPR041649">
    <property type="entry name" value="NepR"/>
</dbReference>
<dbReference type="Proteomes" id="UP001055804">
    <property type="component" value="Unassembled WGS sequence"/>
</dbReference>
<dbReference type="RefSeq" id="WP_269332321.1">
    <property type="nucleotide sequence ID" value="NZ_JAMZFT010000002.1"/>
</dbReference>